<feature type="compositionally biased region" description="Basic and acidic residues" evidence="1">
    <location>
        <begin position="195"/>
        <end position="210"/>
    </location>
</feature>
<feature type="compositionally biased region" description="Basic and acidic residues" evidence="1">
    <location>
        <begin position="122"/>
        <end position="150"/>
    </location>
</feature>
<dbReference type="EMBL" id="VEPZ02001006">
    <property type="protein sequence ID" value="KAE8702833.1"/>
    <property type="molecule type" value="Genomic_DNA"/>
</dbReference>
<sequence>MELKLYHCCISEPSEIPQGDRKPRIAVHTQNSSKFEGKFHVFIEYQEFDFINSRVCESLEILGFDGFPTGVEVFLEHAKYVFLLENGFMNNLSDLKPDSLKNISVVGPYDKEIQTPDSTNQKCKDDSKRQRRVEHVVINRQENARYDQEFSPKTNTEMSTEDKEDKEAETHAASLEDNKDEEPEGASSVNKGKKKNEIETHDPSLVDKGN</sequence>
<dbReference type="AlphaFoldDB" id="A0A6A3AGC7"/>
<dbReference type="Proteomes" id="UP000436088">
    <property type="component" value="Unassembled WGS sequence"/>
</dbReference>
<name>A0A6A3AGC7_HIBSY</name>
<evidence type="ECO:0000313" key="2">
    <source>
        <dbReference type="EMBL" id="KAE8702833.1"/>
    </source>
</evidence>
<feature type="region of interest" description="Disordered" evidence="1">
    <location>
        <begin position="110"/>
        <end position="210"/>
    </location>
</feature>
<accession>A0A6A3AGC7</accession>
<feature type="compositionally biased region" description="Basic and acidic residues" evidence="1">
    <location>
        <begin position="160"/>
        <end position="177"/>
    </location>
</feature>
<protein>
    <submittedName>
        <fullName evidence="2">Uncharacterized protein</fullName>
    </submittedName>
</protein>
<organism evidence="2 3">
    <name type="scientific">Hibiscus syriacus</name>
    <name type="common">Rose of Sharon</name>
    <dbReference type="NCBI Taxonomy" id="106335"/>
    <lineage>
        <taxon>Eukaryota</taxon>
        <taxon>Viridiplantae</taxon>
        <taxon>Streptophyta</taxon>
        <taxon>Embryophyta</taxon>
        <taxon>Tracheophyta</taxon>
        <taxon>Spermatophyta</taxon>
        <taxon>Magnoliopsida</taxon>
        <taxon>eudicotyledons</taxon>
        <taxon>Gunneridae</taxon>
        <taxon>Pentapetalae</taxon>
        <taxon>rosids</taxon>
        <taxon>malvids</taxon>
        <taxon>Malvales</taxon>
        <taxon>Malvaceae</taxon>
        <taxon>Malvoideae</taxon>
        <taxon>Hibiscus</taxon>
    </lineage>
</organism>
<comment type="caution">
    <text evidence="2">The sequence shown here is derived from an EMBL/GenBank/DDBJ whole genome shotgun (WGS) entry which is preliminary data.</text>
</comment>
<evidence type="ECO:0000313" key="3">
    <source>
        <dbReference type="Proteomes" id="UP000436088"/>
    </source>
</evidence>
<proteinExistence type="predicted"/>
<gene>
    <name evidence="2" type="ORF">F3Y22_tig00110481pilonHSYRG00132</name>
</gene>
<reference evidence="2" key="1">
    <citation type="submission" date="2019-09" db="EMBL/GenBank/DDBJ databases">
        <title>Draft genome information of white flower Hibiscus syriacus.</title>
        <authorList>
            <person name="Kim Y.-M."/>
        </authorList>
    </citation>
    <scope>NUCLEOTIDE SEQUENCE [LARGE SCALE GENOMIC DNA]</scope>
    <source>
        <strain evidence="2">YM2019G1</strain>
    </source>
</reference>
<evidence type="ECO:0000256" key="1">
    <source>
        <dbReference type="SAM" id="MobiDB-lite"/>
    </source>
</evidence>
<keyword evidence="3" id="KW-1185">Reference proteome</keyword>